<protein>
    <submittedName>
        <fullName evidence="2">Uncharacterized protein</fullName>
    </submittedName>
</protein>
<keyword evidence="1" id="KW-0812">Transmembrane</keyword>
<name>A0AAD7HP69_9AGAR</name>
<dbReference type="Proteomes" id="UP001215598">
    <property type="component" value="Unassembled WGS sequence"/>
</dbReference>
<feature type="non-terminal residue" evidence="2">
    <location>
        <position position="1"/>
    </location>
</feature>
<keyword evidence="1" id="KW-0472">Membrane</keyword>
<reference evidence="2" key="1">
    <citation type="submission" date="2023-03" db="EMBL/GenBank/DDBJ databases">
        <title>Massive genome expansion in bonnet fungi (Mycena s.s.) driven by repeated elements and novel gene families across ecological guilds.</title>
        <authorList>
            <consortium name="Lawrence Berkeley National Laboratory"/>
            <person name="Harder C.B."/>
            <person name="Miyauchi S."/>
            <person name="Viragh M."/>
            <person name="Kuo A."/>
            <person name="Thoen E."/>
            <person name="Andreopoulos B."/>
            <person name="Lu D."/>
            <person name="Skrede I."/>
            <person name="Drula E."/>
            <person name="Henrissat B."/>
            <person name="Morin E."/>
            <person name="Kohler A."/>
            <person name="Barry K."/>
            <person name="LaButti K."/>
            <person name="Morin E."/>
            <person name="Salamov A."/>
            <person name="Lipzen A."/>
            <person name="Mereny Z."/>
            <person name="Hegedus B."/>
            <person name="Baldrian P."/>
            <person name="Stursova M."/>
            <person name="Weitz H."/>
            <person name="Taylor A."/>
            <person name="Grigoriev I.V."/>
            <person name="Nagy L.G."/>
            <person name="Martin F."/>
            <person name="Kauserud H."/>
        </authorList>
    </citation>
    <scope>NUCLEOTIDE SEQUENCE</scope>
    <source>
        <strain evidence="2">CBHHK182m</strain>
    </source>
</reference>
<evidence type="ECO:0000256" key="1">
    <source>
        <dbReference type="SAM" id="Phobius"/>
    </source>
</evidence>
<comment type="caution">
    <text evidence="2">The sequence shown here is derived from an EMBL/GenBank/DDBJ whole genome shotgun (WGS) entry which is preliminary data.</text>
</comment>
<keyword evidence="3" id="KW-1185">Reference proteome</keyword>
<proteinExistence type="predicted"/>
<organism evidence="2 3">
    <name type="scientific">Mycena metata</name>
    <dbReference type="NCBI Taxonomy" id="1033252"/>
    <lineage>
        <taxon>Eukaryota</taxon>
        <taxon>Fungi</taxon>
        <taxon>Dikarya</taxon>
        <taxon>Basidiomycota</taxon>
        <taxon>Agaricomycotina</taxon>
        <taxon>Agaricomycetes</taxon>
        <taxon>Agaricomycetidae</taxon>
        <taxon>Agaricales</taxon>
        <taxon>Marasmiineae</taxon>
        <taxon>Mycenaceae</taxon>
        <taxon>Mycena</taxon>
    </lineage>
</organism>
<accession>A0AAD7HP69</accession>
<evidence type="ECO:0000313" key="3">
    <source>
        <dbReference type="Proteomes" id="UP001215598"/>
    </source>
</evidence>
<keyword evidence="1" id="KW-1133">Transmembrane helix</keyword>
<dbReference type="AlphaFoldDB" id="A0AAD7HP69"/>
<evidence type="ECO:0000313" key="2">
    <source>
        <dbReference type="EMBL" id="KAJ7724403.1"/>
    </source>
</evidence>
<gene>
    <name evidence="2" type="ORF">B0H16DRAFT_1596613</name>
</gene>
<dbReference type="EMBL" id="JARKIB010000203">
    <property type="protein sequence ID" value="KAJ7724403.1"/>
    <property type="molecule type" value="Genomic_DNA"/>
</dbReference>
<sequence length="150" mass="16605">MIVLLMSIFVPPFTLNLQQKYLPMSLLHQSRTQYRLFLLVAWRLVTAIPVAFLLPLPFSSLALVLGRSMASSEPMCPGVRSYDFITFLDAGSCPGFQEGTLVEEVDLCDYRLIICGGVSDISCCSMIAYLIDACCSSCLSLDSTWEHYAA</sequence>
<feature type="transmembrane region" description="Helical" evidence="1">
    <location>
        <begin position="40"/>
        <end position="65"/>
    </location>
</feature>